<keyword evidence="6" id="KW-1015">Disulfide bond</keyword>
<dbReference type="Gene3D" id="2.60.40.10">
    <property type="entry name" value="Immunoglobulins"/>
    <property type="match status" value="2"/>
</dbReference>
<evidence type="ECO:0000256" key="2">
    <source>
        <dbReference type="ARBA" id="ARBA00022475"/>
    </source>
</evidence>
<keyword evidence="10" id="KW-1185">Reference proteome</keyword>
<keyword evidence="5 8" id="KW-0472">Membrane</keyword>
<evidence type="ECO:0008006" key="11">
    <source>
        <dbReference type="Google" id="ProtNLM"/>
    </source>
</evidence>
<dbReference type="AlphaFoldDB" id="A0A672IQK2"/>
<dbReference type="InterPro" id="IPR052051">
    <property type="entry name" value="TCR_complex_component"/>
</dbReference>
<name>A0A672IQK2_SALFA</name>
<reference evidence="9" key="3">
    <citation type="submission" date="2025-09" db="UniProtKB">
        <authorList>
            <consortium name="Ensembl"/>
        </authorList>
    </citation>
    <scope>IDENTIFICATION</scope>
</reference>
<dbReference type="SUPFAM" id="SSF48726">
    <property type="entry name" value="Immunoglobulin"/>
    <property type="match status" value="2"/>
</dbReference>
<dbReference type="GO" id="GO:0002376">
    <property type="term" value="P:immune system process"/>
    <property type="evidence" value="ECO:0007669"/>
    <property type="project" value="UniProtKB-KW"/>
</dbReference>
<evidence type="ECO:0000313" key="10">
    <source>
        <dbReference type="Proteomes" id="UP000472267"/>
    </source>
</evidence>
<evidence type="ECO:0000256" key="5">
    <source>
        <dbReference type="ARBA" id="ARBA00023136"/>
    </source>
</evidence>
<dbReference type="Proteomes" id="UP000472267">
    <property type="component" value="Chromosome 2"/>
</dbReference>
<dbReference type="PANTHER" id="PTHR19433:SF133">
    <property type="entry name" value="IMMUNE-TYPE RECEPTOR 5 PRECURSOR-RELATED"/>
    <property type="match status" value="1"/>
</dbReference>
<dbReference type="GO" id="GO:0009617">
    <property type="term" value="P:response to bacterium"/>
    <property type="evidence" value="ECO:0007669"/>
    <property type="project" value="TreeGrafter"/>
</dbReference>
<proteinExistence type="predicted"/>
<evidence type="ECO:0000256" key="8">
    <source>
        <dbReference type="SAM" id="Phobius"/>
    </source>
</evidence>
<evidence type="ECO:0000256" key="6">
    <source>
        <dbReference type="ARBA" id="ARBA00023157"/>
    </source>
</evidence>
<evidence type="ECO:0000256" key="4">
    <source>
        <dbReference type="ARBA" id="ARBA00022859"/>
    </source>
</evidence>
<evidence type="ECO:0000256" key="7">
    <source>
        <dbReference type="ARBA" id="ARBA00023180"/>
    </source>
</evidence>
<keyword evidence="4" id="KW-0391">Immunity</keyword>
<evidence type="ECO:0000313" key="9">
    <source>
        <dbReference type="Ensembl" id="ENSSFAP00005043317.1"/>
    </source>
</evidence>
<keyword evidence="7" id="KW-0325">Glycoprotein</keyword>
<dbReference type="InterPro" id="IPR036179">
    <property type="entry name" value="Ig-like_dom_sf"/>
</dbReference>
<protein>
    <recommendedName>
        <fullName evidence="11">Ig-like domain-containing protein</fullName>
    </recommendedName>
</protein>
<keyword evidence="2" id="KW-1003">Cell membrane</keyword>
<accession>A0A672IQK2</accession>
<dbReference type="InterPro" id="IPR013783">
    <property type="entry name" value="Ig-like_fold"/>
</dbReference>
<dbReference type="GO" id="GO:0005886">
    <property type="term" value="C:plasma membrane"/>
    <property type="evidence" value="ECO:0007669"/>
    <property type="project" value="UniProtKB-SubCell"/>
</dbReference>
<gene>
    <name evidence="9" type="primary">LOC115406996</name>
</gene>
<sequence>MTLTCPRTFGHKEVFFWIRIVSGHQPEFLGGTFGFDYNKGVNQTPYFTTKQEPGTFILYINQTQIGDTGLYYCIRTQSLKMAFRRRVFLKVEGPQSDISNIIQARPSDEVLPGESVCFNNFFKKVSVSDAGTYYCAVAACGEVMFGNGAKLDMRESKEEDLKRANTALCSLGAAFIATIIVLVCLIWTNEKKDCNDVKTVVMYISMSQTKRKTRQQ</sequence>
<keyword evidence="3" id="KW-0732">Signal</keyword>
<evidence type="ECO:0000256" key="1">
    <source>
        <dbReference type="ARBA" id="ARBA00004236"/>
    </source>
</evidence>
<reference evidence="9" key="2">
    <citation type="submission" date="2025-08" db="UniProtKB">
        <authorList>
            <consortium name="Ensembl"/>
        </authorList>
    </citation>
    <scope>IDENTIFICATION</scope>
</reference>
<keyword evidence="8" id="KW-0812">Transmembrane</keyword>
<evidence type="ECO:0000256" key="3">
    <source>
        <dbReference type="ARBA" id="ARBA00022729"/>
    </source>
</evidence>
<comment type="subcellular location">
    <subcellularLocation>
        <location evidence="1">Cell membrane</location>
    </subcellularLocation>
</comment>
<keyword evidence="8" id="KW-1133">Transmembrane helix</keyword>
<organism evidence="9 10">
    <name type="scientific">Salarias fasciatus</name>
    <name type="common">Jewelled blenny</name>
    <name type="synonym">Blennius fasciatus</name>
    <dbReference type="NCBI Taxonomy" id="181472"/>
    <lineage>
        <taxon>Eukaryota</taxon>
        <taxon>Metazoa</taxon>
        <taxon>Chordata</taxon>
        <taxon>Craniata</taxon>
        <taxon>Vertebrata</taxon>
        <taxon>Euteleostomi</taxon>
        <taxon>Actinopterygii</taxon>
        <taxon>Neopterygii</taxon>
        <taxon>Teleostei</taxon>
        <taxon>Neoteleostei</taxon>
        <taxon>Acanthomorphata</taxon>
        <taxon>Ovalentaria</taxon>
        <taxon>Blenniimorphae</taxon>
        <taxon>Blenniiformes</taxon>
        <taxon>Blennioidei</taxon>
        <taxon>Blenniidae</taxon>
        <taxon>Salariinae</taxon>
        <taxon>Salarias</taxon>
    </lineage>
</organism>
<reference evidence="9" key="1">
    <citation type="submission" date="2019-06" db="EMBL/GenBank/DDBJ databases">
        <authorList>
            <consortium name="Wellcome Sanger Institute Data Sharing"/>
        </authorList>
    </citation>
    <scope>NUCLEOTIDE SEQUENCE [LARGE SCALE GENOMIC DNA]</scope>
</reference>
<dbReference type="Ensembl" id="ENSSFAT00005044865.1">
    <property type="protein sequence ID" value="ENSSFAP00005043317.1"/>
    <property type="gene ID" value="ENSSFAG00005021435.1"/>
</dbReference>
<feature type="transmembrane region" description="Helical" evidence="8">
    <location>
        <begin position="167"/>
        <end position="188"/>
    </location>
</feature>
<dbReference type="PANTHER" id="PTHR19433">
    <property type="entry name" value="T-CELL RECEPTOR ALPHA CHAIN V REGION-RELATED"/>
    <property type="match status" value="1"/>
</dbReference>